<accession>A0A8T0DQ21</accession>
<evidence type="ECO:0000313" key="3">
    <source>
        <dbReference type="Proteomes" id="UP000699462"/>
    </source>
</evidence>
<feature type="chain" id="PRO_5035944467" description="Fibronectin type-III domain-containing protein" evidence="1">
    <location>
        <begin position="22"/>
        <end position="102"/>
    </location>
</feature>
<dbReference type="Proteomes" id="UP000699462">
    <property type="component" value="Unassembled WGS sequence"/>
</dbReference>
<evidence type="ECO:0008006" key="4">
    <source>
        <dbReference type="Google" id="ProtNLM"/>
    </source>
</evidence>
<keyword evidence="3" id="KW-1185">Reference proteome</keyword>
<organism evidence="2 3">
    <name type="scientific">Paragonimus westermani</name>
    <dbReference type="NCBI Taxonomy" id="34504"/>
    <lineage>
        <taxon>Eukaryota</taxon>
        <taxon>Metazoa</taxon>
        <taxon>Spiralia</taxon>
        <taxon>Lophotrochozoa</taxon>
        <taxon>Platyhelminthes</taxon>
        <taxon>Trematoda</taxon>
        <taxon>Digenea</taxon>
        <taxon>Plagiorchiida</taxon>
        <taxon>Troglotremata</taxon>
        <taxon>Troglotrematidae</taxon>
        <taxon>Paragonimus</taxon>
    </lineage>
</organism>
<evidence type="ECO:0000313" key="2">
    <source>
        <dbReference type="EMBL" id="KAF8568857.1"/>
    </source>
</evidence>
<evidence type="ECO:0000256" key="1">
    <source>
        <dbReference type="SAM" id="SignalP"/>
    </source>
</evidence>
<dbReference type="AlphaFoldDB" id="A0A8T0DQ21"/>
<sequence length="102" mass="11698">MFSRFVFRCYSLLLLWGLGTSLVLTATENNRGISVAWTDDGSHEYLLRWIESGKGRHRFVNGMEFLIHPVKACATYFIDIRSFNEDLVPNESANATIHTRES</sequence>
<name>A0A8T0DQ21_9TREM</name>
<proteinExistence type="predicted"/>
<gene>
    <name evidence="2" type="ORF">P879_03435</name>
</gene>
<keyword evidence="1" id="KW-0732">Signal</keyword>
<dbReference type="EMBL" id="JTDF01002377">
    <property type="protein sequence ID" value="KAF8568857.1"/>
    <property type="molecule type" value="Genomic_DNA"/>
</dbReference>
<reference evidence="2 3" key="1">
    <citation type="submission" date="2019-07" db="EMBL/GenBank/DDBJ databases">
        <title>Annotation for the trematode Paragonimus westermani.</title>
        <authorList>
            <person name="Choi Y.-J."/>
        </authorList>
    </citation>
    <scope>NUCLEOTIDE SEQUENCE [LARGE SCALE GENOMIC DNA]</scope>
    <source>
        <strain evidence="2">180907_Pwestermani</strain>
    </source>
</reference>
<feature type="signal peptide" evidence="1">
    <location>
        <begin position="1"/>
        <end position="21"/>
    </location>
</feature>
<comment type="caution">
    <text evidence="2">The sequence shown here is derived from an EMBL/GenBank/DDBJ whole genome shotgun (WGS) entry which is preliminary data.</text>
</comment>
<protein>
    <recommendedName>
        <fullName evidence="4">Fibronectin type-III domain-containing protein</fullName>
    </recommendedName>
</protein>